<dbReference type="PANTHER" id="PTHR45961:SF6">
    <property type="entry name" value="IP21249P"/>
    <property type="match status" value="1"/>
</dbReference>
<comment type="caution">
    <text evidence="5">The sequence shown here is derived from an EMBL/GenBank/DDBJ whole genome shotgun (WGS) entry which is preliminary data.</text>
</comment>
<dbReference type="Pfam" id="PF00782">
    <property type="entry name" value="DSPc"/>
    <property type="match status" value="1"/>
</dbReference>
<dbReference type="AlphaFoldDB" id="A0AB34K0F0"/>
<keyword evidence="3" id="KW-0904">Protein phosphatase</keyword>
<reference evidence="5 6" key="1">
    <citation type="journal article" date="2024" name="Science">
        <title>Giant polyketide synthase enzymes in the biosynthesis of giant marine polyether toxins.</title>
        <authorList>
            <person name="Fallon T.R."/>
            <person name="Shende V.V."/>
            <person name="Wierzbicki I.H."/>
            <person name="Pendleton A.L."/>
            <person name="Watervoot N.F."/>
            <person name="Auber R.P."/>
            <person name="Gonzalez D.J."/>
            <person name="Wisecaver J.H."/>
            <person name="Moore B.S."/>
        </authorList>
    </citation>
    <scope>NUCLEOTIDE SEQUENCE [LARGE SCALE GENOMIC DNA]</scope>
    <source>
        <strain evidence="5 6">12B1</strain>
    </source>
</reference>
<dbReference type="GO" id="GO:0004721">
    <property type="term" value="F:phosphoprotein phosphatase activity"/>
    <property type="evidence" value="ECO:0007669"/>
    <property type="project" value="UniProtKB-KW"/>
</dbReference>
<dbReference type="SMART" id="SM00195">
    <property type="entry name" value="DSPc"/>
    <property type="match status" value="1"/>
</dbReference>
<evidence type="ECO:0000256" key="2">
    <source>
        <dbReference type="ARBA" id="ARBA00022801"/>
    </source>
</evidence>
<accession>A0AB34K0F0</accession>
<dbReference type="CDD" id="cd14498">
    <property type="entry name" value="DSP"/>
    <property type="match status" value="1"/>
</dbReference>
<dbReference type="InterPro" id="IPR052103">
    <property type="entry name" value="Dual_spec_Phospatases"/>
</dbReference>
<comment type="similarity">
    <text evidence="1">Belongs to the protein-tyrosine phosphatase family. Non-receptor class dual specificity subfamily.</text>
</comment>
<evidence type="ECO:0000256" key="3">
    <source>
        <dbReference type="ARBA" id="ARBA00022912"/>
    </source>
</evidence>
<name>A0AB34K0F0_PRYPA</name>
<proteinExistence type="inferred from homology"/>
<dbReference type="PANTHER" id="PTHR45961">
    <property type="entry name" value="IP21249P"/>
    <property type="match status" value="1"/>
</dbReference>
<dbReference type="InterPro" id="IPR000387">
    <property type="entry name" value="Tyr_Pase_dom"/>
</dbReference>
<protein>
    <recommendedName>
        <fullName evidence="4">Tyrosine specific protein phosphatases domain-containing protein</fullName>
    </recommendedName>
</protein>
<dbReference type="Proteomes" id="UP001515480">
    <property type="component" value="Unassembled WGS sequence"/>
</dbReference>
<dbReference type="PROSITE" id="PS50056">
    <property type="entry name" value="TYR_PHOSPHATASE_2"/>
    <property type="match status" value="1"/>
</dbReference>
<dbReference type="Gene3D" id="3.90.190.10">
    <property type="entry name" value="Protein tyrosine phosphatase superfamily"/>
    <property type="match status" value="1"/>
</dbReference>
<keyword evidence="6" id="KW-1185">Reference proteome</keyword>
<evidence type="ECO:0000256" key="1">
    <source>
        <dbReference type="ARBA" id="ARBA00008601"/>
    </source>
</evidence>
<dbReference type="InterPro" id="IPR000340">
    <property type="entry name" value="Dual-sp_phosphatase_cat-dom"/>
</dbReference>
<gene>
    <name evidence="5" type="ORF">AB1Y20_016101</name>
</gene>
<feature type="domain" description="Tyrosine specific protein phosphatases" evidence="4">
    <location>
        <begin position="152"/>
        <end position="210"/>
    </location>
</feature>
<dbReference type="SUPFAM" id="SSF52799">
    <property type="entry name" value="(Phosphotyrosine protein) phosphatases II"/>
    <property type="match status" value="1"/>
</dbReference>
<keyword evidence="2" id="KW-0378">Hydrolase</keyword>
<dbReference type="EMBL" id="JBGBPQ010000003">
    <property type="protein sequence ID" value="KAL1527435.1"/>
    <property type="molecule type" value="Genomic_DNA"/>
</dbReference>
<evidence type="ECO:0000313" key="5">
    <source>
        <dbReference type="EMBL" id="KAL1527435.1"/>
    </source>
</evidence>
<evidence type="ECO:0000313" key="6">
    <source>
        <dbReference type="Proteomes" id="UP001515480"/>
    </source>
</evidence>
<dbReference type="InterPro" id="IPR020422">
    <property type="entry name" value="TYR_PHOSPHATASE_DUAL_dom"/>
</dbReference>
<dbReference type="InterPro" id="IPR029021">
    <property type="entry name" value="Prot-tyrosine_phosphatase-like"/>
</dbReference>
<evidence type="ECO:0000259" key="4">
    <source>
        <dbReference type="PROSITE" id="PS50056"/>
    </source>
</evidence>
<sequence>MAQQVADSQFASTAAGHEFELRPILSKVDARRCARCHADVFAHARHEVPAARLLAALDVADDAKLSPIVPRALLLGSYRAMAAHLARDETAVAVNCAGTQLHSFLPKTRPAADLLRQAGRLYDLEWQDAEHFQLEQACTRPHPPLPCVCSQAEVLAAIAWANEHLAQSRCVVVNCAQGKSRSGAFAVLLLMHNRDVSASEALLFIQSRRPLVEPNPGFMVQLHKLEPAIRAAGRSVKCLPQALAVGFEDT</sequence>
<organism evidence="5 6">
    <name type="scientific">Prymnesium parvum</name>
    <name type="common">Toxic golden alga</name>
    <dbReference type="NCBI Taxonomy" id="97485"/>
    <lineage>
        <taxon>Eukaryota</taxon>
        <taxon>Haptista</taxon>
        <taxon>Haptophyta</taxon>
        <taxon>Prymnesiophyceae</taxon>
        <taxon>Prymnesiales</taxon>
        <taxon>Prymnesiaceae</taxon>
        <taxon>Prymnesium</taxon>
    </lineage>
</organism>